<feature type="domain" description="FAS1-like dehydratase" evidence="1">
    <location>
        <begin position="11"/>
        <end position="143"/>
    </location>
</feature>
<reference evidence="2" key="1">
    <citation type="submission" date="2022-01" db="EMBL/GenBank/DDBJ databases">
        <authorList>
            <person name="Karlyshev A.V."/>
            <person name="Jaspars M."/>
        </authorList>
    </citation>
    <scope>NUCLEOTIDE SEQUENCE</scope>
    <source>
        <strain evidence="2">AGSA3-2</strain>
    </source>
</reference>
<dbReference type="Gene3D" id="3.10.129.10">
    <property type="entry name" value="Hotdog Thioesterase"/>
    <property type="match status" value="1"/>
</dbReference>
<gene>
    <name evidence="2" type="ORF">LZG35_18380</name>
</gene>
<name>A0A9Q3W7T2_9GAMM</name>
<dbReference type="InterPro" id="IPR039569">
    <property type="entry name" value="FAS1-like_DH_region"/>
</dbReference>
<keyword evidence="3" id="KW-1185">Reference proteome</keyword>
<evidence type="ECO:0000313" key="3">
    <source>
        <dbReference type="Proteomes" id="UP001107961"/>
    </source>
</evidence>
<sequence>MTVITEELKNHVGAELPPFEFEISRGDLKKYAVATGQRIERYLDGDEAPLLYLFAAMMPVIPLDRLLPDGRQPDSGLMPPLPLNRIMAGGSEYQIHRKIYAGDTLVCRQKFVEVFEKTGAEGPLLFLVFENRFETRDGEPVVTERLTRIAR</sequence>
<dbReference type="SUPFAM" id="SSF54637">
    <property type="entry name" value="Thioesterase/thiol ester dehydrase-isomerase"/>
    <property type="match status" value="1"/>
</dbReference>
<dbReference type="KEGG" id="axe:P40_00850"/>
<dbReference type="RefSeq" id="WP_080530160.1">
    <property type="nucleotide sequence ID" value="NZ_CP012331.1"/>
</dbReference>
<dbReference type="AlphaFoldDB" id="A0A9Q3W7T2"/>
<accession>A0A9Q3W7T2</accession>
<dbReference type="EMBL" id="JAJVKT010000027">
    <property type="protein sequence ID" value="MCE7510609.1"/>
    <property type="molecule type" value="Genomic_DNA"/>
</dbReference>
<evidence type="ECO:0000313" key="2">
    <source>
        <dbReference type="EMBL" id="MCE7510609.1"/>
    </source>
</evidence>
<protein>
    <submittedName>
        <fullName evidence="2">MaoC family dehydratase N-terminal domain-containing protein</fullName>
    </submittedName>
</protein>
<comment type="caution">
    <text evidence="2">The sequence shown here is derived from an EMBL/GenBank/DDBJ whole genome shotgun (WGS) entry which is preliminary data.</text>
</comment>
<evidence type="ECO:0000259" key="1">
    <source>
        <dbReference type="Pfam" id="PF13452"/>
    </source>
</evidence>
<dbReference type="Pfam" id="PF13452">
    <property type="entry name" value="FAS1_DH_region"/>
    <property type="match status" value="1"/>
</dbReference>
<dbReference type="InterPro" id="IPR029069">
    <property type="entry name" value="HotDog_dom_sf"/>
</dbReference>
<proteinExistence type="predicted"/>
<dbReference type="Proteomes" id="UP001107961">
    <property type="component" value="Unassembled WGS sequence"/>
</dbReference>
<organism evidence="2 3">
    <name type="scientific">Alloalcanivorax xenomutans</name>
    <dbReference type="NCBI Taxonomy" id="1094342"/>
    <lineage>
        <taxon>Bacteria</taxon>
        <taxon>Pseudomonadati</taxon>
        <taxon>Pseudomonadota</taxon>
        <taxon>Gammaproteobacteria</taxon>
        <taxon>Oceanospirillales</taxon>
        <taxon>Alcanivoracaceae</taxon>
        <taxon>Alloalcanivorax</taxon>
    </lineage>
</organism>